<evidence type="ECO:0000313" key="3">
    <source>
        <dbReference type="Proteomes" id="UP001500889"/>
    </source>
</evidence>
<organism evidence="2 3">
    <name type="scientific">Drosophila madeirensis</name>
    <name type="common">Fruit fly</name>
    <dbReference type="NCBI Taxonomy" id="30013"/>
    <lineage>
        <taxon>Eukaryota</taxon>
        <taxon>Metazoa</taxon>
        <taxon>Ecdysozoa</taxon>
        <taxon>Arthropoda</taxon>
        <taxon>Hexapoda</taxon>
        <taxon>Insecta</taxon>
        <taxon>Pterygota</taxon>
        <taxon>Neoptera</taxon>
        <taxon>Endopterygota</taxon>
        <taxon>Diptera</taxon>
        <taxon>Brachycera</taxon>
        <taxon>Muscomorpha</taxon>
        <taxon>Ephydroidea</taxon>
        <taxon>Drosophilidae</taxon>
        <taxon>Drosophila</taxon>
        <taxon>Sophophora</taxon>
    </lineage>
</organism>
<feature type="compositionally biased region" description="Basic and acidic residues" evidence="1">
    <location>
        <begin position="63"/>
        <end position="74"/>
    </location>
</feature>
<accession>A0AAU9FYM9</accession>
<feature type="compositionally biased region" description="Basic residues" evidence="1">
    <location>
        <begin position="52"/>
        <end position="62"/>
    </location>
</feature>
<evidence type="ECO:0000313" key="2">
    <source>
        <dbReference type="EMBL" id="BFG01307.1"/>
    </source>
</evidence>
<proteinExistence type="predicted"/>
<sequence length="111" mass="12676">MFQLAQRSGKAPVLIMRFPGSSGTTILLPVQRNYTQTEVERMQQRLDTGKLPSKKKTSKKHRKNDEKEKDETRRKVPKKVISTLIKSHQAPRLCLVDVYMVIAGVTQLTNV</sequence>
<reference evidence="2 3" key="1">
    <citation type="submission" date="2024-02" db="EMBL/GenBank/DDBJ databases">
        <title>A chromosome-level genome assembly of Drosophila madeirensis, a fruit fly species endemic to Madeira island.</title>
        <authorList>
            <person name="Tomihara K."/>
            <person name="Llopart A."/>
            <person name="Yamamoto D."/>
        </authorList>
    </citation>
    <scope>NUCLEOTIDE SEQUENCE [LARGE SCALE GENOMIC DNA]</scope>
    <source>
        <strain evidence="2 3">RF1</strain>
    </source>
</reference>
<feature type="compositionally biased region" description="Basic and acidic residues" evidence="1">
    <location>
        <begin position="38"/>
        <end position="48"/>
    </location>
</feature>
<protein>
    <submittedName>
        <fullName evidence="2">Uncharacterized protein</fullName>
    </submittedName>
</protein>
<dbReference type="AlphaFoldDB" id="A0AAU9FYM9"/>
<feature type="region of interest" description="Disordered" evidence="1">
    <location>
        <begin position="38"/>
        <end position="76"/>
    </location>
</feature>
<name>A0AAU9FYM9_DROMD</name>
<dbReference type="EMBL" id="AP029266">
    <property type="protein sequence ID" value="BFG01307.1"/>
    <property type="molecule type" value="Genomic_DNA"/>
</dbReference>
<evidence type="ECO:0000256" key="1">
    <source>
        <dbReference type="SAM" id="MobiDB-lite"/>
    </source>
</evidence>
<keyword evidence="3" id="KW-1185">Reference proteome</keyword>
<dbReference type="Proteomes" id="UP001500889">
    <property type="component" value="Chromosome A"/>
</dbReference>
<gene>
    <name evidence="2" type="ORF">DMAD_01093</name>
</gene>